<evidence type="ECO:0000256" key="2">
    <source>
        <dbReference type="ARBA" id="ARBA00023015"/>
    </source>
</evidence>
<dbReference type="RefSeq" id="WP_382830308.1">
    <property type="nucleotide sequence ID" value="NZ_JBHXLY010000038.1"/>
</dbReference>
<accession>A0ABW6EMH4</accession>
<sequence>MEATHRAIRVVIADDHTLFREGITEILTASGGIEVVGEAHSGQDACARAAELHPDVVVLDVEMPGQGVRETLPRLRRVSPRSRIVVLTMHDDVVLARELLSLGASAYLVKGSTRHELVSAIHSAVVDRGPGHVILSVSQRGLDRVDQSPGEILSAREREVLALTAGALSNSQIARRLSIAEGTVKRHLRNIYTKLGAVSRMDAVNKAMAASIIPQTHPNDAP</sequence>
<dbReference type="InterPro" id="IPR000792">
    <property type="entry name" value="Tscrpt_reg_LuxR_C"/>
</dbReference>
<dbReference type="InterPro" id="IPR011006">
    <property type="entry name" value="CheY-like_superfamily"/>
</dbReference>
<dbReference type="Proteomes" id="UP001598251">
    <property type="component" value="Unassembled WGS sequence"/>
</dbReference>
<dbReference type="CDD" id="cd06170">
    <property type="entry name" value="LuxR_C_like"/>
    <property type="match status" value="1"/>
</dbReference>
<evidence type="ECO:0000313" key="9">
    <source>
        <dbReference type="Proteomes" id="UP001598251"/>
    </source>
</evidence>
<dbReference type="CDD" id="cd17535">
    <property type="entry name" value="REC_NarL-like"/>
    <property type="match status" value="1"/>
</dbReference>
<dbReference type="InterPro" id="IPR058245">
    <property type="entry name" value="NreC/VraR/RcsB-like_REC"/>
</dbReference>
<evidence type="ECO:0000256" key="3">
    <source>
        <dbReference type="ARBA" id="ARBA00023125"/>
    </source>
</evidence>
<dbReference type="PANTHER" id="PTHR44688:SF16">
    <property type="entry name" value="DNA-BINDING TRANSCRIPTIONAL ACTIVATOR DEVR_DOSR"/>
    <property type="match status" value="1"/>
</dbReference>
<organism evidence="8 9">
    <name type="scientific">Streptomyces sindenensis</name>
    <dbReference type="NCBI Taxonomy" id="67363"/>
    <lineage>
        <taxon>Bacteria</taxon>
        <taxon>Bacillati</taxon>
        <taxon>Actinomycetota</taxon>
        <taxon>Actinomycetes</taxon>
        <taxon>Kitasatosporales</taxon>
        <taxon>Streptomycetaceae</taxon>
        <taxon>Streptomyces</taxon>
    </lineage>
</organism>
<dbReference type="PANTHER" id="PTHR44688">
    <property type="entry name" value="DNA-BINDING TRANSCRIPTIONAL ACTIVATOR DEVR_DOSR"/>
    <property type="match status" value="1"/>
</dbReference>
<dbReference type="EMBL" id="JBHXOF010000014">
    <property type="protein sequence ID" value="MFD4215612.1"/>
    <property type="molecule type" value="Genomic_DNA"/>
</dbReference>
<keyword evidence="2" id="KW-0805">Transcription regulation</keyword>
<evidence type="ECO:0000313" key="8">
    <source>
        <dbReference type="EMBL" id="MFD4215612.1"/>
    </source>
</evidence>
<dbReference type="Pfam" id="PF00196">
    <property type="entry name" value="GerE"/>
    <property type="match status" value="1"/>
</dbReference>
<dbReference type="Pfam" id="PF00072">
    <property type="entry name" value="Response_reg"/>
    <property type="match status" value="1"/>
</dbReference>
<gene>
    <name evidence="8" type="ORF">ACFWSS_22310</name>
</gene>
<evidence type="ECO:0000259" key="7">
    <source>
        <dbReference type="PROSITE" id="PS50110"/>
    </source>
</evidence>
<dbReference type="InterPro" id="IPR001789">
    <property type="entry name" value="Sig_transdc_resp-reg_receiver"/>
</dbReference>
<name>A0ABW6EMH4_9ACTN</name>
<feature type="modified residue" description="4-aspartylphosphate" evidence="5">
    <location>
        <position position="60"/>
    </location>
</feature>
<dbReference type="SUPFAM" id="SSF46894">
    <property type="entry name" value="C-terminal effector domain of the bipartite response regulators"/>
    <property type="match status" value="1"/>
</dbReference>
<dbReference type="PROSITE" id="PS50043">
    <property type="entry name" value="HTH_LUXR_2"/>
    <property type="match status" value="1"/>
</dbReference>
<keyword evidence="1 5" id="KW-0597">Phosphoprotein</keyword>
<evidence type="ECO:0000259" key="6">
    <source>
        <dbReference type="PROSITE" id="PS50043"/>
    </source>
</evidence>
<dbReference type="SMART" id="SM00448">
    <property type="entry name" value="REC"/>
    <property type="match status" value="1"/>
</dbReference>
<dbReference type="Gene3D" id="3.40.50.2300">
    <property type="match status" value="1"/>
</dbReference>
<dbReference type="SUPFAM" id="SSF52172">
    <property type="entry name" value="CheY-like"/>
    <property type="match status" value="1"/>
</dbReference>
<dbReference type="PRINTS" id="PR00038">
    <property type="entry name" value="HTHLUXR"/>
</dbReference>
<dbReference type="SMART" id="SM00421">
    <property type="entry name" value="HTH_LUXR"/>
    <property type="match status" value="1"/>
</dbReference>
<feature type="domain" description="Response regulatory" evidence="7">
    <location>
        <begin position="9"/>
        <end position="125"/>
    </location>
</feature>
<evidence type="ECO:0000256" key="5">
    <source>
        <dbReference type="PROSITE-ProRule" id="PRU00169"/>
    </source>
</evidence>
<keyword evidence="9" id="KW-1185">Reference proteome</keyword>
<comment type="caution">
    <text evidence="8">The sequence shown here is derived from an EMBL/GenBank/DDBJ whole genome shotgun (WGS) entry which is preliminary data.</text>
</comment>
<keyword evidence="4" id="KW-0804">Transcription</keyword>
<dbReference type="InterPro" id="IPR016032">
    <property type="entry name" value="Sig_transdc_resp-reg_C-effctor"/>
</dbReference>
<evidence type="ECO:0000256" key="1">
    <source>
        <dbReference type="ARBA" id="ARBA00022553"/>
    </source>
</evidence>
<evidence type="ECO:0000256" key="4">
    <source>
        <dbReference type="ARBA" id="ARBA00023163"/>
    </source>
</evidence>
<feature type="domain" description="HTH luxR-type" evidence="6">
    <location>
        <begin position="146"/>
        <end position="211"/>
    </location>
</feature>
<proteinExistence type="predicted"/>
<dbReference type="PROSITE" id="PS50110">
    <property type="entry name" value="RESPONSE_REGULATORY"/>
    <property type="match status" value="1"/>
</dbReference>
<reference evidence="8 9" key="1">
    <citation type="submission" date="2024-09" db="EMBL/GenBank/DDBJ databases">
        <title>The Natural Products Discovery Center: Release of the First 8490 Sequenced Strains for Exploring Actinobacteria Biosynthetic Diversity.</title>
        <authorList>
            <person name="Kalkreuter E."/>
            <person name="Kautsar S.A."/>
            <person name="Yang D."/>
            <person name="Bader C.D."/>
            <person name="Teijaro C.N."/>
            <person name="Fluegel L."/>
            <person name="Davis C.M."/>
            <person name="Simpson J.R."/>
            <person name="Lauterbach L."/>
            <person name="Steele A.D."/>
            <person name="Gui C."/>
            <person name="Meng S."/>
            <person name="Li G."/>
            <person name="Viehrig K."/>
            <person name="Ye F."/>
            <person name="Su P."/>
            <person name="Kiefer A.F."/>
            <person name="Nichols A."/>
            <person name="Cepeda A.J."/>
            <person name="Yan W."/>
            <person name="Fan B."/>
            <person name="Jiang Y."/>
            <person name="Adhikari A."/>
            <person name="Zheng C.-J."/>
            <person name="Schuster L."/>
            <person name="Cowan T.M."/>
            <person name="Smanski M.J."/>
            <person name="Chevrette M.G."/>
            <person name="De Carvalho L.P.S."/>
            <person name="Shen B."/>
        </authorList>
    </citation>
    <scope>NUCLEOTIDE SEQUENCE [LARGE SCALE GENOMIC DNA]</scope>
    <source>
        <strain evidence="8 9">NPDC058546</strain>
    </source>
</reference>
<keyword evidence="3" id="KW-0238">DNA-binding</keyword>
<protein>
    <submittedName>
        <fullName evidence="8">Response regulator</fullName>
    </submittedName>
</protein>